<dbReference type="Gene3D" id="3.20.20.100">
    <property type="entry name" value="NADP-dependent oxidoreductase domain"/>
    <property type="match status" value="1"/>
</dbReference>
<protein>
    <submittedName>
        <fullName evidence="6">Aldo/keto reductase</fullName>
    </submittedName>
</protein>
<dbReference type="CDD" id="cd19071">
    <property type="entry name" value="AKR_AKR1-5-like"/>
    <property type="match status" value="1"/>
</dbReference>
<organism evidence="6 7">
    <name type="scientific">Bacteroides fragilis</name>
    <dbReference type="NCBI Taxonomy" id="817"/>
    <lineage>
        <taxon>Bacteria</taxon>
        <taxon>Pseudomonadati</taxon>
        <taxon>Bacteroidota</taxon>
        <taxon>Bacteroidia</taxon>
        <taxon>Bacteroidales</taxon>
        <taxon>Bacteroidaceae</taxon>
        <taxon>Bacteroides</taxon>
    </lineage>
</organism>
<dbReference type="InterPro" id="IPR020471">
    <property type="entry name" value="AKR"/>
</dbReference>
<dbReference type="InterPro" id="IPR018170">
    <property type="entry name" value="Aldo/ket_reductase_CS"/>
</dbReference>
<evidence type="ECO:0000313" key="6">
    <source>
        <dbReference type="EMBL" id="MCZ2570429.1"/>
    </source>
</evidence>
<dbReference type="AlphaFoldDB" id="A0A9Q4INS8"/>
<gene>
    <name evidence="6" type="ORF">O1420_03355</name>
</gene>
<feature type="domain" description="NADP-dependent oxidoreductase" evidence="5">
    <location>
        <begin position="47"/>
        <end position="208"/>
    </location>
</feature>
<dbReference type="SUPFAM" id="SSF51430">
    <property type="entry name" value="NAD(P)-linked oxidoreductase"/>
    <property type="match status" value="1"/>
</dbReference>
<feature type="region of interest" description="Disordered" evidence="4">
    <location>
        <begin position="1"/>
        <end position="23"/>
    </location>
</feature>
<dbReference type="InterPro" id="IPR023210">
    <property type="entry name" value="NADP_OxRdtase_dom"/>
</dbReference>
<dbReference type="Proteomes" id="UP001078742">
    <property type="component" value="Unassembled WGS sequence"/>
</dbReference>
<accession>A0A9Q4INS8</accession>
<reference evidence="6" key="1">
    <citation type="submission" date="2022-12" db="EMBL/GenBank/DDBJ databases">
        <title>Development of a Multilocus Sequence Typing Scheme for Bacteroides fragilis Based on Whole Genome Sequencing Data and Clinical Application.</title>
        <authorList>
            <person name="Nielsen F.D."/>
            <person name="Justesen U.S."/>
        </authorList>
    </citation>
    <scope>NUCLEOTIDE SEQUENCE</scope>
    <source>
        <strain evidence="6">BF_BC_VIB_DK_2012_57</strain>
    </source>
</reference>
<evidence type="ECO:0000256" key="2">
    <source>
        <dbReference type="ARBA" id="ARBA00022857"/>
    </source>
</evidence>
<evidence type="ECO:0000256" key="4">
    <source>
        <dbReference type="SAM" id="MobiDB-lite"/>
    </source>
</evidence>
<evidence type="ECO:0000313" key="7">
    <source>
        <dbReference type="Proteomes" id="UP001078742"/>
    </source>
</evidence>
<proteinExistence type="inferred from homology"/>
<evidence type="ECO:0000259" key="5">
    <source>
        <dbReference type="Pfam" id="PF00248"/>
    </source>
</evidence>
<keyword evidence="3" id="KW-0560">Oxidoreductase</keyword>
<dbReference type="PANTHER" id="PTHR43827">
    <property type="entry name" value="2,5-DIKETO-D-GLUCONIC ACID REDUCTASE"/>
    <property type="match status" value="1"/>
</dbReference>
<feature type="compositionally biased region" description="Polar residues" evidence="4">
    <location>
        <begin position="14"/>
        <end position="23"/>
    </location>
</feature>
<dbReference type="PROSITE" id="PS00062">
    <property type="entry name" value="ALDOKETO_REDUCTASE_2"/>
    <property type="match status" value="1"/>
</dbReference>
<dbReference type="PRINTS" id="PR00069">
    <property type="entry name" value="ALDKETRDTASE"/>
</dbReference>
<name>A0A9Q4INS8_BACFG</name>
<keyword evidence="2" id="KW-0521">NADP</keyword>
<comment type="caution">
    <text evidence="6">The sequence shown here is derived from an EMBL/GenBank/DDBJ whole genome shotgun (WGS) entry which is preliminary data.</text>
</comment>
<sequence>MFPDRNHTDRLWGRTSNNGQTAQTADTLPAILRVVLNNGIEMPQLGVGTSTLKETAAECVKHAIGLGYRLVDVAQGYDNEAEVWYGIKESGIGRSEVFIISKVSPDAVRSGKVRESLDRTIEAFGGTYVDLMLIHWPVARKVKERWRIMEKYVDVGKIRAIGVSNFNPHHVDELLAYARIKPVVNQIKIHPYMEHQEVVGNTFAKGIQVQ</sequence>
<dbReference type="PANTHER" id="PTHR43827:SF3">
    <property type="entry name" value="NADP-DEPENDENT OXIDOREDUCTASE DOMAIN-CONTAINING PROTEIN"/>
    <property type="match status" value="1"/>
</dbReference>
<evidence type="ECO:0000256" key="3">
    <source>
        <dbReference type="ARBA" id="ARBA00023002"/>
    </source>
</evidence>
<evidence type="ECO:0000256" key="1">
    <source>
        <dbReference type="ARBA" id="ARBA00007905"/>
    </source>
</evidence>
<dbReference type="Pfam" id="PF00248">
    <property type="entry name" value="Aldo_ket_red"/>
    <property type="match status" value="1"/>
</dbReference>
<dbReference type="EMBL" id="JAPUAV010000002">
    <property type="protein sequence ID" value="MCZ2570429.1"/>
    <property type="molecule type" value="Genomic_DNA"/>
</dbReference>
<dbReference type="InterPro" id="IPR036812">
    <property type="entry name" value="NAD(P)_OxRdtase_dom_sf"/>
</dbReference>
<feature type="compositionally biased region" description="Basic and acidic residues" evidence="4">
    <location>
        <begin position="1"/>
        <end position="12"/>
    </location>
</feature>
<dbReference type="RefSeq" id="WP_225481655.1">
    <property type="nucleotide sequence ID" value="NZ_JAFKPR010000002.1"/>
</dbReference>
<comment type="similarity">
    <text evidence="1">Belongs to the aldo/keto reductase family.</text>
</comment>
<dbReference type="GO" id="GO:0016616">
    <property type="term" value="F:oxidoreductase activity, acting on the CH-OH group of donors, NAD or NADP as acceptor"/>
    <property type="evidence" value="ECO:0007669"/>
    <property type="project" value="UniProtKB-ARBA"/>
</dbReference>